<comment type="caution">
    <text evidence="4">The sequence shown here is derived from an EMBL/GenBank/DDBJ whole genome shotgun (WGS) entry which is preliminary data.</text>
</comment>
<accession>A0A2T0ASV5</accession>
<dbReference type="RefSeq" id="WP_106005209.1">
    <property type="nucleotide sequence ID" value="NZ_CP136419.1"/>
</dbReference>
<dbReference type="Gene3D" id="3.10.490.10">
    <property type="entry name" value="Gamma-glutamyl cyclotransferase-like"/>
    <property type="match status" value="1"/>
</dbReference>
<dbReference type="CDD" id="cd06661">
    <property type="entry name" value="GGCT_like"/>
    <property type="match status" value="1"/>
</dbReference>
<keyword evidence="1" id="KW-0808">Transferase</keyword>
<evidence type="ECO:0000256" key="2">
    <source>
        <dbReference type="ARBA" id="ARBA00030602"/>
    </source>
</evidence>
<keyword evidence="5" id="KW-1185">Reference proteome</keyword>
<dbReference type="InterPro" id="IPR009288">
    <property type="entry name" value="AIG2-like_dom"/>
</dbReference>
<organism evidence="4 5">
    <name type="scientific">Neomoorella humiferrea</name>
    <dbReference type="NCBI Taxonomy" id="676965"/>
    <lineage>
        <taxon>Bacteria</taxon>
        <taxon>Bacillati</taxon>
        <taxon>Bacillota</taxon>
        <taxon>Clostridia</taxon>
        <taxon>Neomoorellales</taxon>
        <taxon>Neomoorellaceae</taxon>
        <taxon>Neomoorella</taxon>
    </lineage>
</organism>
<dbReference type="AlphaFoldDB" id="A0A2T0ASV5"/>
<dbReference type="InterPro" id="IPR036568">
    <property type="entry name" value="GGCT-like_sf"/>
</dbReference>
<gene>
    <name evidence="4" type="ORF">MOHU_12230</name>
</gene>
<dbReference type="InterPro" id="IPR045038">
    <property type="entry name" value="AIG2-like"/>
</dbReference>
<proteinExistence type="predicted"/>
<dbReference type="InterPro" id="IPR013024">
    <property type="entry name" value="GGCT-like"/>
</dbReference>
<dbReference type="OrthoDB" id="158990at2"/>
<evidence type="ECO:0000313" key="4">
    <source>
        <dbReference type="EMBL" id="PRR73323.1"/>
    </source>
</evidence>
<name>A0A2T0ASV5_9FIRM</name>
<evidence type="ECO:0000256" key="1">
    <source>
        <dbReference type="ARBA" id="ARBA00022679"/>
    </source>
</evidence>
<dbReference type="PANTHER" id="PTHR31544:SF2">
    <property type="entry name" value="AIG2-LIKE PROTEIN D"/>
    <property type="match status" value="1"/>
</dbReference>
<feature type="domain" description="Gamma-glutamylcyclotransferase AIG2-like" evidence="3">
    <location>
        <begin position="33"/>
        <end position="147"/>
    </location>
</feature>
<dbReference type="PANTHER" id="PTHR31544">
    <property type="entry name" value="AIG2-LIKE PROTEIN D"/>
    <property type="match status" value="1"/>
</dbReference>
<evidence type="ECO:0000259" key="3">
    <source>
        <dbReference type="Pfam" id="PF06094"/>
    </source>
</evidence>
<dbReference type="GO" id="GO:0016740">
    <property type="term" value="F:transferase activity"/>
    <property type="evidence" value="ECO:0007669"/>
    <property type="project" value="UniProtKB-KW"/>
</dbReference>
<evidence type="ECO:0000313" key="5">
    <source>
        <dbReference type="Proteomes" id="UP000238415"/>
    </source>
</evidence>
<protein>
    <recommendedName>
        <fullName evidence="2">Putative gamma-glutamylcyclotransferase</fullName>
    </recommendedName>
</protein>
<dbReference type="Pfam" id="PF06094">
    <property type="entry name" value="GGACT"/>
    <property type="match status" value="1"/>
</dbReference>
<dbReference type="Proteomes" id="UP000238415">
    <property type="component" value="Unassembled WGS sequence"/>
</dbReference>
<reference evidence="4 5" key="1">
    <citation type="submission" date="2018-03" db="EMBL/GenBank/DDBJ databases">
        <title>Genome sequence of Moorella humiferrea DSM 23265.</title>
        <authorList>
            <person name="Poehlein A."/>
            <person name="Daniel R."/>
        </authorList>
    </citation>
    <scope>NUCLEOTIDE SEQUENCE [LARGE SCALE GENOMIC DNA]</scope>
    <source>
        <strain evidence="4 5">DSM 23265</strain>
    </source>
</reference>
<sequence length="153" mass="17570">MNEICFHRGRGYYVWAARNRSRLYMPKQEKTPIFVYGTLMSIHSNRLQRLGGYGPYFGVLYGYAMYQVAPDFPGIVPEPGGKVMGEVFYIPQQAFASLDRYEGVPDFYCREEADVEMAGGGTVRAQVYVWNGKPEGRKIPFSEQPWRMFLIPS</sequence>
<dbReference type="EMBL" id="PVXM01000020">
    <property type="protein sequence ID" value="PRR73323.1"/>
    <property type="molecule type" value="Genomic_DNA"/>
</dbReference>
<dbReference type="SUPFAM" id="SSF110857">
    <property type="entry name" value="Gamma-glutamyl cyclotransferase-like"/>
    <property type="match status" value="1"/>
</dbReference>